<accession>A0A3R8VX30</accession>
<dbReference type="Pfam" id="PF09686">
    <property type="entry name" value="Plasmid_RAQPRD"/>
    <property type="match status" value="1"/>
</dbReference>
<sequence length="123" mass="13478">MSKRLLPPADRHHAPGLTLALLLGLCHAGHVSADDATPEHARLAAALRQLDSIERLVAQQATQQHDEHARYHFDYARLSADLDRVRAGIRDYLTPTRAQPRDPAVLLGDYRQPAASLAPQAAP</sequence>
<comment type="caution">
    <text evidence="1">The sequence shown here is derived from an EMBL/GenBank/DDBJ whole genome shotgun (WGS) entry which is preliminary data.</text>
</comment>
<reference evidence="1 2" key="1">
    <citation type="submission" date="2018-10" db="EMBL/GenBank/DDBJ databases">
        <title>Transmission dynamics of multidrug resistant bacteria on intensive care unit surfaces.</title>
        <authorList>
            <person name="D'Souza A.W."/>
            <person name="Potter R.F."/>
            <person name="Wallace M."/>
            <person name="Shupe A."/>
            <person name="Patel S."/>
            <person name="Sun S."/>
            <person name="Gul D."/>
            <person name="Kwon J.H."/>
            <person name="Andleeb S."/>
            <person name="Burnham C.-A.D."/>
            <person name="Dantas G."/>
        </authorList>
    </citation>
    <scope>NUCLEOTIDE SEQUENCE [LARGE SCALE GENOMIC DNA]</scope>
    <source>
        <strain evidence="1 2">PO_271</strain>
    </source>
</reference>
<dbReference type="EMBL" id="RHRS01000038">
    <property type="protein sequence ID" value="RRW33735.1"/>
    <property type="molecule type" value="Genomic_DNA"/>
</dbReference>
<dbReference type="AlphaFoldDB" id="A0A3R8VX30"/>
<evidence type="ECO:0000313" key="1">
    <source>
        <dbReference type="EMBL" id="RRW33735.1"/>
    </source>
</evidence>
<evidence type="ECO:0008006" key="3">
    <source>
        <dbReference type="Google" id="ProtNLM"/>
    </source>
</evidence>
<dbReference type="NCBIfam" id="TIGR01690">
    <property type="entry name" value="ICE_RAQPRD"/>
    <property type="match status" value="1"/>
</dbReference>
<proteinExistence type="predicted"/>
<dbReference type="InterPro" id="IPR019110">
    <property type="entry name" value="Uncharacterised_RAQPRD"/>
</dbReference>
<gene>
    <name evidence="1" type="ORF">EGJ44_14845</name>
</gene>
<name>A0A3R8VX30_ECTOL</name>
<organism evidence="1 2">
    <name type="scientific">Ectopseudomonas oleovorans</name>
    <name type="common">Pseudomonas oleovorans</name>
    <dbReference type="NCBI Taxonomy" id="301"/>
    <lineage>
        <taxon>Bacteria</taxon>
        <taxon>Pseudomonadati</taxon>
        <taxon>Pseudomonadota</taxon>
        <taxon>Gammaproteobacteria</taxon>
        <taxon>Pseudomonadales</taxon>
        <taxon>Pseudomonadaceae</taxon>
        <taxon>Ectopseudomonas</taxon>
    </lineage>
</organism>
<evidence type="ECO:0000313" key="2">
    <source>
        <dbReference type="Proteomes" id="UP000272833"/>
    </source>
</evidence>
<protein>
    <recommendedName>
        <fullName evidence="3">RAQPRD family integrative conjugative element protein</fullName>
    </recommendedName>
</protein>
<dbReference type="Proteomes" id="UP000272833">
    <property type="component" value="Unassembled WGS sequence"/>
</dbReference>
<dbReference type="RefSeq" id="WP_125874569.1">
    <property type="nucleotide sequence ID" value="NZ_RHRS01000038.1"/>
</dbReference>